<reference evidence="1" key="1">
    <citation type="submission" date="2018-07" db="EMBL/GenBank/DDBJ databases">
        <authorList>
            <consortium name="PulseNet: The National Subtyping Network for Foodborne Disease Surveillance"/>
            <person name="Tarr C.L."/>
            <person name="Trees E."/>
            <person name="Katz L.S."/>
            <person name="Carleton-Romer H.A."/>
            <person name="Stroika S."/>
            <person name="Kucerova Z."/>
            <person name="Roache K.F."/>
            <person name="Sabol A.L."/>
            <person name="Besser J."/>
            <person name="Gerner-Smidt P."/>
        </authorList>
    </citation>
    <scope>NUCLEOTIDE SEQUENCE</scope>
    <source>
        <strain evidence="1">PNUSAS007990</strain>
    </source>
</reference>
<dbReference type="AlphaFoldDB" id="A0A603AZY0"/>
<proteinExistence type="predicted"/>
<organism evidence="1">
    <name type="scientific">Salmonella enterica</name>
    <name type="common">Salmonella choleraesuis</name>
    <dbReference type="NCBI Taxonomy" id="28901"/>
    <lineage>
        <taxon>Bacteria</taxon>
        <taxon>Pseudomonadati</taxon>
        <taxon>Pseudomonadota</taxon>
        <taxon>Gammaproteobacteria</taxon>
        <taxon>Enterobacterales</taxon>
        <taxon>Enterobacteriaceae</taxon>
        <taxon>Salmonella</taxon>
    </lineage>
</organism>
<dbReference type="EMBL" id="AAKOCU010000005">
    <property type="protein sequence ID" value="ECT8628340.1"/>
    <property type="molecule type" value="Genomic_DNA"/>
</dbReference>
<sequence length="276" mass="32732">MKLSKELGFIRECPDPVSLPDNKLGIISEVILNIFNSGFLYEDNLKYESASIFINENNQMYRNNLLISELSADYFIRRVLDVKKKLDISDLFLCFGRGGIEYIDIMDGPFIRTYNNYGYFMRYFAFTFWSGEFQHFDVMDSIFLYIQKSRMILSDKCTTNKNNEMIILGYELLLKFNPIQSMKIVQLYYFYELESIADVILNKLFERIESEFSIFFNANNIFYLKRCVKLMIDLERVRINIANIYTKCCNGNVDNGKKLQLYINEIKDKMYLIEVE</sequence>
<protein>
    <submittedName>
        <fullName evidence="1">Uncharacterized protein</fullName>
    </submittedName>
</protein>
<gene>
    <name evidence="1" type="ORF">B2E59_12825</name>
</gene>
<accession>A0A603AZY0</accession>
<name>A0A603AZY0_SALER</name>
<comment type="caution">
    <text evidence="1">The sequence shown here is derived from an EMBL/GenBank/DDBJ whole genome shotgun (WGS) entry which is preliminary data.</text>
</comment>
<evidence type="ECO:0000313" key="1">
    <source>
        <dbReference type="EMBL" id="ECT8628340.1"/>
    </source>
</evidence>